<proteinExistence type="predicted"/>
<evidence type="ECO:0000313" key="2">
    <source>
        <dbReference type="EMBL" id="EIL90827.1"/>
    </source>
</evidence>
<sequence>MPAVIRRRMAVLAGLILLVGCANAGDAMLTGQFEGSGRQCRGVLLVQARIIAWHTPFASCARTAYEVLDQPAVGGATRRVFLLKPGSACAFAVISLERDAEHPEYWNATGYRSRQDYDDGSDDTLRCNLTRKEIASASPR</sequence>
<dbReference type="Proteomes" id="UP000003226">
    <property type="component" value="Unassembled WGS sequence"/>
</dbReference>
<organism evidence="2 3">
    <name type="scientific">Rhodanobacter spathiphylli B39</name>
    <dbReference type="NCBI Taxonomy" id="1163407"/>
    <lineage>
        <taxon>Bacteria</taxon>
        <taxon>Pseudomonadati</taxon>
        <taxon>Pseudomonadota</taxon>
        <taxon>Gammaproteobacteria</taxon>
        <taxon>Lysobacterales</taxon>
        <taxon>Rhodanobacteraceae</taxon>
        <taxon>Rhodanobacter</taxon>
    </lineage>
</organism>
<keyword evidence="1" id="KW-0732">Signal</keyword>
<protein>
    <recommendedName>
        <fullName evidence="4">Lipoprotein</fullName>
    </recommendedName>
</protein>
<feature type="signal peptide" evidence="1">
    <location>
        <begin position="1"/>
        <end position="24"/>
    </location>
</feature>
<dbReference type="AlphaFoldDB" id="I4VUD6"/>
<evidence type="ECO:0008006" key="4">
    <source>
        <dbReference type="Google" id="ProtNLM"/>
    </source>
</evidence>
<feature type="chain" id="PRO_5003696261" description="Lipoprotein" evidence="1">
    <location>
        <begin position="25"/>
        <end position="140"/>
    </location>
</feature>
<accession>I4VUD6</accession>
<reference evidence="2 3" key="1">
    <citation type="journal article" date="2012" name="J. Bacteriol.">
        <title>Genome sequences for six rhodanobacter strains, isolated from soils and the terrestrial subsurface, with variable denitrification capabilities.</title>
        <authorList>
            <person name="Kostka J.E."/>
            <person name="Green S.J."/>
            <person name="Rishishwar L."/>
            <person name="Prakash O."/>
            <person name="Katz L.S."/>
            <person name="Marino-Ramirez L."/>
            <person name="Jordan I.K."/>
            <person name="Munk C."/>
            <person name="Ivanova N."/>
            <person name="Mikhailova N."/>
            <person name="Watson D.B."/>
            <person name="Brown S.D."/>
            <person name="Palumbo A.V."/>
            <person name="Brooks S.C."/>
        </authorList>
    </citation>
    <scope>NUCLEOTIDE SEQUENCE [LARGE SCALE GENOMIC DNA]</scope>
    <source>
        <strain evidence="2 3">B39</strain>
    </source>
</reference>
<dbReference type="EMBL" id="AJXT01000048">
    <property type="protein sequence ID" value="EIL90827.1"/>
    <property type="molecule type" value="Genomic_DNA"/>
</dbReference>
<evidence type="ECO:0000256" key="1">
    <source>
        <dbReference type="SAM" id="SignalP"/>
    </source>
</evidence>
<comment type="caution">
    <text evidence="2">The sequence shown here is derived from an EMBL/GenBank/DDBJ whole genome shotgun (WGS) entry which is preliminary data.</text>
</comment>
<keyword evidence="3" id="KW-1185">Reference proteome</keyword>
<dbReference type="PATRIC" id="fig|1163407.3.peg.3085"/>
<gene>
    <name evidence="2" type="ORF">UU7_15345</name>
</gene>
<dbReference type="PROSITE" id="PS51257">
    <property type="entry name" value="PROKAR_LIPOPROTEIN"/>
    <property type="match status" value="1"/>
</dbReference>
<evidence type="ECO:0000313" key="3">
    <source>
        <dbReference type="Proteomes" id="UP000003226"/>
    </source>
</evidence>
<name>I4VUD6_9GAMM</name>